<gene>
    <name evidence="1" type="ORF">UFOVP811_51</name>
</gene>
<accession>A0A6J5NW01</accession>
<name>A0A6J5NW01_9CAUD</name>
<sequence length="76" mass="8854">MKYTVQTKDGSKTFWLIPQSIRYSRFDEFHAYGRKTAFELTFITPDGTRMRKFFSDIGTSQQAAFNNALRTLAIYA</sequence>
<organism evidence="1">
    <name type="scientific">uncultured Caudovirales phage</name>
    <dbReference type="NCBI Taxonomy" id="2100421"/>
    <lineage>
        <taxon>Viruses</taxon>
        <taxon>Duplodnaviria</taxon>
        <taxon>Heunggongvirae</taxon>
        <taxon>Uroviricota</taxon>
        <taxon>Caudoviricetes</taxon>
        <taxon>Peduoviridae</taxon>
        <taxon>Maltschvirus</taxon>
        <taxon>Maltschvirus maltsch</taxon>
    </lineage>
</organism>
<protein>
    <submittedName>
        <fullName evidence="1">Uncharacterized protein</fullName>
    </submittedName>
</protein>
<dbReference type="EMBL" id="LR796748">
    <property type="protein sequence ID" value="CAB4163689.1"/>
    <property type="molecule type" value="Genomic_DNA"/>
</dbReference>
<reference evidence="1" key="1">
    <citation type="submission" date="2020-04" db="EMBL/GenBank/DDBJ databases">
        <authorList>
            <person name="Chiriac C."/>
            <person name="Salcher M."/>
            <person name="Ghai R."/>
            <person name="Kavagutti S V."/>
        </authorList>
    </citation>
    <scope>NUCLEOTIDE SEQUENCE</scope>
</reference>
<evidence type="ECO:0000313" key="1">
    <source>
        <dbReference type="EMBL" id="CAB4163689.1"/>
    </source>
</evidence>
<proteinExistence type="predicted"/>